<keyword evidence="3" id="KW-0804">Transcription</keyword>
<protein>
    <recommendedName>
        <fullName evidence="4">HTH rpiR-type domain-containing protein</fullName>
    </recommendedName>
</protein>
<dbReference type="GO" id="GO:0003700">
    <property type="term" value="F:DNA-binding transcription factor activity"/>
    <property type="evidence" value="ECO:0007669"/>
    <property type="project" value="InterPro"/>
</dbReference>
<dbReference type="HOGENOM" id="CLU_055769_1_1_9"/>
<dbReference type="GO" id="GO:0003677">
    <property type="term" value="F:DNA binding"/>
    <property type="evidence" value="ECO:0007669"/>
    <property type="project" value="UniProtKB-KW"/>
</dbReference>
<evidence type="ECO:0000256" key="1">
    <source>
        <dbReference type="ARBA" id="ARBA00023015"/>
    </source>
</evidence>
<reference evidence="5 6" key="2">
    <citation type="submission" date="2009-02" db="EMBL/GenBank/DDBJ databases">
        <title>Draft genome sequence of Blautia hydrogenotrophica DSM 10507 (Ruminococcus hydrogenotrophicus DSM 10507).</title>
        <authorList>
            <person name="Sudarsanam P."/>
            <person name="Ley R."/>
            <person name="Guruge J."/>
            <person name="Turnbaugh P.J."/>
            <person name="Mahowald M."/>
            <person name="Liep D."/>
            <person name="Gordon J."/>
        </authorList>
    </citation>
    <scope>NUCLEOTIDE SEQUENCE [LARGE SCALE GENOMIC DNA]</scope>
    <source>
        <strain evidence="6">DSM 10507 / JCM 14656 / S5a33</strain>
    </source>
</reference>
<dbReference type="GO" id="GO:0097367">
    <property type="term" value="F:carbohydrate derivative binding"/>
    <property type="evidence" value="ECO:0007669"/>
    <property type="project" value="InterPro"/>
</dbReference>
<comment type="caution">
    <text evidence="5">The sequence shown here is derived from an EMBL/GenBank/DDBJ whole genome shotgun (WGS) entry which is preliminary data.</text>
</comment>
<dbReference type="PANTHER" id="PTHR30514:SF18">
    <property type="entry name" value="RPIR-FAMILY TRANSCRIPTIONAL REGULATOR"/>
    <property type="match status" value="1"/>
</dbReference>
<dbReference type="eggNOG" id="COG1737">
    <property type="taxonomic scope" value="Bacteria"/>
</dbReference>
<evidence type="ECO:0000313" key="6">
    <source>
        <dbReference type="Proteomes" id="UP000003100"/>
    </source>
</evidence>
<name>C0CJY4_BLAHS</name>
<keyword evidence="2" id="KW-0238">DNA-binding</keyword>
<reference evidence="5 6" key="1">
    <citation type="submission" date="2009-01" db="EMBL/GenBank/DDBJ databases">
        <authorList>
            <person name="Fulton L."/>
            <person name="Clifton S."/>
            <person name="Fulton B."/>
            <person name="Xu J."/>
            <person name="Minx P."/>
            <person name="Pepin K.H."/>
            <person name="Johnson M."/>
            <person name="Bhonagiri V."/>
            <person name="Nash W.E."/>
            <person name="Mardis E.R."/>
            <person name="Wilson R.K."/>
        </authorList>
    </citation>
    <scope>NUCLEOTIDE SEQUENCE [LARGE SCALE GENOMIC DNA]</scope>
    <source>
        <strain evidence="6">DSM 10507 / JCM 14656 / S5a33</strain>
    </source>
</reference>
<dbReference type="InterPro" id="IPR035472">
    <property type="entry name" value="RpiR-like_SIS"/>
</dbReference>
<dbReference type="AlphaFoldDB" id="C0CJY4"/>
<dbReference type="Gene3D" id="1.10.10.10">
    <property type="entry name" value="Winged helix-like DNA-binding domain superfamily/Winged helix DNA-binding domain"/>
    <property type="match status" value="1"/>
</dbReference>
<evidence type="ECO:0000256" key="3">
    <source>
        <dbReference type="ARBA" id="ARBA00023163"/>
    </source>
</evidence>
<dbReference type="GO" id="GO:1901135">
    <property type="term" value="P:carbohydrate derivative metabolic process"/>
    <property type="evidence" value="ECO:0007669"/>
    <property type="project" value="InterPro"/>
</dbReference>
<dbReference type="InterPro" id="IPR001347">
    <property type="entry name" value="SIS_dom"/>
</dbReference>
<keyword evidence="1" id="KW-0805">Transcription regulation</keyword>
<dbReference type="Gene3D" id="3.40.50.10490">
    <property type="entry name" value="Glucose-6-phosphate isomerase like protein, domain 1"/>
    <property type="match status" value="1"/>
</dbReference>
<sequence>MLEYGLVSYHKEDFMGDFFHKLTDNFDAFTYSQKTVANYLIDNQDNVAFDTLEDLAEKIGVSTTTVIRFSRVLGYQGYSDMQKDIQNNVRTKAALPDRFDKTNLQIPKNQLLQQSFTNDLNNIQKTLSLQKDQDLEQAIQMISDAQNVFVLGMRASFSIAHYFASRIGEIKANVRLISSTGLIYPEEVNSAQKGDVCVAYMFPRYCKTATTILSWFRSCGVKIILITSQNITSVTNYGDIILPCTVSSVYYKNSYAAPLCLTNFLIAALAQASPEESRAMLERTENILSQGFYLGL</sequence>
<dbReference type="InterPro" id="IPR047640">
    <property type="entry name" value="RpiR-like"/>
</dbReference>
<dbReference type="Proteomes" id="UP000003100">
    <property type="component" value="Unassembled WGS sequence"/>
</dbReference>
<dbReference type="Pfam" id="PF01418">
    <property type="entry name" value="HTH_6"/>
    <property type="match status" value="1"/>
</dbReference>
<feature type="domain" description="HTH rpiR-type" evidence="4">
    <location>
        <begin position="16"/>
        <end position="92"/>
    </location>
</feature>
<dbReference type="InterPro" id="IPR036388">
    <property type="entry name" value="WH-like_DNA-bd_sf"/>
</dbReference>
<evidence type="ECO:0000256" key="2">
    <source>
        <dbReference type="ARBA" id="ARBA00023125"/>
    </source>
</evidence>
<evidence type="ECO:0000313" key="5">
    <source>
        <dbReference type="EMBL" id="EEG49913.1"/>
    </source>
</evidence>
<dbReference type="PATRIC" id="fig|476272.21.peg.2501"/>
<evidence type="ECO:0000259" key="4">
    <source>
        <dbReference type="PROSITE" id="PS51071"/>
    </source>
</evidence>
<dbReference type="CDD" id="cd05013">
    <property type="entry name" value="SIS_RpiR"/>
    <property type="match status" value="1"/>
</dbReference>
<accession>C0CJY4</accession>
<gene>
    <name evidence="5" type="ORF">RUMHYD_01154</name>
</gene>
<dbReference type="PANTHER" id="PTHR30514">
    <property type="entry name" value="GLUCOKINASE"/>
    <property type="match status" value="1"/>
</dbReference>
<dbReference type="SUPFAM" id="SSF53697">
    <property type="entry name" value="SIS domain"/>
    <property type="match status" value="1"/>
</dbReference>
<proteinExistence type="predicted"/>
<dbReference type="Pfam" id="PF01380">
    <property type="entry name" value="SIS"/>
    <property type="match status" value="1"/>
</dbReference>
<dbReference type="InterPro" id="IPR000281">
    <property type="entry name" value="HTH_RpiR"/>
</dbReference>
<dbReference type="PROSITE" id="PS51071">
    <property type="entry name" value="HTH_RPIR"/>
    <property type="match status" value="1"/>
</dbReference>
<keyword evidence="6" id="KW-1185">Reference proteome</keyword>
<dbReference type="SUPFAM" id="SSF46689">
    <property type="entry name" value="Homeodomain-like"/>
    <property type="match status" value="1"/>
</dbReference>
<dbReference type="EMBL" id="ACBZ01000054">
    <property type="protein sequence ID" value="EEG49913.1"/>
    <property type="molecule type" value="Genomic_DNA"/>
</dbReference>
<dbReference type="InterPro" id="IPR046348">
    <property type="entry name" value="SIS_dom_sf"/>
</dbReference>
<dbReference type="InterPro" id="IPR009057">
    <property type="entry name" value="Homeodomain-like_sf"/>
</dbReference>
<organism evidence="5 6">
    <name type="scientific">Blautia hydrogenotrophica (strain DSM 10507 / JCM 14656 / S5a33)</name>
    <name type="common">Ruminococcus hydrogenotrophicus</name>
    <dbReference type="NCBI Taxonomy" id="476272"/>
    <lineage>
        <taxon>Bacteria</taxon>
        <taxon>Bacillati</taxon>
        <taxon>Bacillota</taxon>
        <taxon>Clostridia</taxon>
        <taxon>Lachnospirales</taxon>
        <taxon>Lachnospiraceae</taxon>
        <taxon>Blautia</taxon>
    </lineage>
</organism>